<keyword evidence="7 14" id="KW-0418">Kinase</keyword>
<evidence type="ECO:0000256" key="7">
    <source>
        <dbReference type="ARBA" id="ARBA00022777"/>
    </source>
</evidence>
<evidence type="ECO:0000259" key="13">
    <source>
        <dbReference type="PROSITE" id="PS50885"/>
    </source>
</evidence>
<dbReference type="InterPro" id="IPR010559">
    <property type="entry name" value="Sig_transdc_His_kin_internal"/>
</dbReference>
<dbReference type="Pfam" id="PF06580">
    <property type="entry name" value="His_kinase"/>
    <property type="match status" value="1"/>
</dbReference>
<evidence type="ECO:0000256" key="10">
    <source>
        <dbReference type="ARBA" id="ARBA00023012"/>
    </source>
</evidence>
<accession>A0A3E3J5B8</accession>
<dbReference type="PROSITE" id="PS50885">
    <property type="entry name" value="HAMP"/>
    <property type="match status" value="1"/>
</dbReference>
<dbReference type="Gene3D" id="6.10.340.10">
    <property type="match status" value="1"/>
</dbReference>
<feature type="domain" description="HAMP" evidence="13">
    <location>
        <begin position="317"/>
        <end position="369"/>
    </location>
</feature>
<dbReference type="OrthoDB" id="9809348at2"/>
<dbReference type="SMART" id="SM00304">
    <property type="entry name" value="HAMP"/>
    <property type="match status" value="1"/>
</dbReference>
<keyword evidence="2" id="KW-1003">Cell membrane</keyword>
<dbReference type="GO" id="GO:0005886">
    <property type="term" value="C:plasma membrane"/>
    <property type="evidence" value="ECO:0007669"/>
    <property type="project" value="UniProtKB-SubCell"/>
</dbReference>
<feature type="transmembrane region" description="Helical" evidence="12">
    <location>
        <begin position="295"/>
        <end position="315"/>
    </location>
</feature>
<name>A0A3E3J5B8_9FIRM</name>
<dbReference type="GO" id="GO:0005524">
    <property type="term" value="F:ATP binding"/>
    <property type="evidence" value="ECO:0007669"/>
    <property type="project" value="UniProtKB-KW"/>
</dbReference>
<dbReference type="CDD" id="cd18773">
    <property type="entry name" value="PDC1_HK_sensor"/>
    <property type="match status" value="1"/>
</dbReference>
<keyword evidence="3" id="KW-0597">Phosphoprotein</keyword>
<evidence type="ECO:0000313" key="14">
    <source>
        <dbReference type="EMBL" id="RGE74516.1"/>
    </source>
</evidence>
<keyword evidence="10" id="KW-0902">Two-component regulatory system</keyword>
<gene>
    <name evidence="14" type="ORF">DWY69_00665</name>
</gene>
<dbReference type="CDD" id="cd06225">
    <property type="entry name" value="HAMP"/>
    <property type="match status" value="1"/>
</dbReference>
<evidence type="ECO:0000256" key="9">
    <source>
        <dbReference type="ARBA" id="ARBA00022989"/>
    </source>
</evidence>
<evidence type="ECO:0000256" key="8">
    <source>
        <dbReference type="ARBA" id="ARBA00022840"/>
    </source>
</evidence>
<evidence type="ECO:0000256" key="4">
    <source>
        <dbReference type="ARBA" id="ARBA00022679"/>
    </source>
</evidence>
<evidence type="ECO:0000256" key="2">
    <source>
        <dbReference type="ARBA" id="ARBA00022475"/>
    </source>
</evidence>
<evidence type="ECO:0000313" key="15">
    <source>
        <dbReference type="Proteomes" id="UP000261166"/>
    </source>
</evidence>
<protein>
    <submittedName>
        <fullName evidence="14">Sensor histidine kinase</fullName>
    </submittedName>
</protein>
<reference evidence="14 15" key="1">
    <citation type="submission" date="2018-08" db="EMBL/GenBank/DDBJ databases">
        <title>A genome reference for cultivated species of the human gut microbiota.</title>
        <authorList>
            <person name="Zou Y."/>
            <person name="Xue W."/>
            <person name="Luo G."/>
        </authorList>
    </citation>
    <scope>NUCLEOTIDE SEQUENCE [LARGE SCALE GENOMIC DNA]</scope>
    <source>
        <strain evidence="14 15">AF26-4BH</strain>
    </source>
</reference>
<evidence type="ECO:0000256" key="12">
    <source>
        <dbReference type="SAM" id="Phobius"/>
    </source>
</evidence>
<evidence type="ECO:0000256" key="5">
    <source>
        <dbReference type="ARBA" id="ARBA00022692"/>
    </source>
</evidence>
<keyword evidence="5 12" id="KW-0812">Transmembrane</keyword>
<evidence type="ECO:0000256" key="1">
    <source>
        <dbReference type="ARBA" id="ARBA00004651"/>
    </source>
</evidence>
<dbReference type="Pfam" id="PF02518">
    <property type="entry name" value="HATPase_c"/>
    <property type="match status" value="1"/>
</dbReference>
<dbReference type="SUPFAM" id="SSF55874">
    <property type="entry name" value="ATPase domain of HSP90 chaperone/DNA topoisomerase II/histidine kinase"/>
    <property type="match status" value="1"/>
</dbReference>
<keyword evidence="4" id="KW-0808">Transferase</keyword>
<dbReference type="InterPro" id="IPR003660">
    <property type="entry name" value="HAMP_dom"/>
</dbReference>
<comment type="subcellular location">
    <subcellularLocation>
        <location evidence="1">Cell membrane</location>
        <topology evidence="1">Multi-pass membrane protein</topology>
    </subcellularLocation>
</comment>
<evidence type="ECO:0000256" key="6">
    <source>
        <dbReference type="ARBA" id="ARBA00022741"/>
    </source>
</evidence>
<dbReference type="RefSeq" id="WP_117530423.1">
    <property type="nucleotide sequence ID" value="NZ_JBKUNB010000021.1"/>
</dbReference>
<keyword evidence="9 12" id="KW-1133">Transmembrane helix</keyword>
<organism evidence="14 15">
    <name type="scientific">Eisenbergiella massiliensis</name>
    <dbReference type="NCBI Taxonomy" id="1720294"/>
    <lineage>
        <taxon>Bacteria</taxon>
        <taxon>Bacillati</taxon>
        <taxon>Bacillota</taxon>
        <taxon>Clostridia</taxon>
        <taxon>Lachnospirales</taxon>
        <taxon>Lachnospiraceae</taxon>
        <taxon>Eisenbergiella</taxon>
    </lineage>
</organism>
<dbReference type="Gene3D" id="3.30.565.10">
    <property type="entry name" value="Histidine kinase-like ATPase, C-terminal domain"/>
    <property type="match status" value="1"/>
</dbReference>
<proteinExistence type="predicted"/>
<dbReference type="PANTHER" id="PTHR34220:SF11">
    <property type="entry name" value="SENSOR PROTEIN KINASE HPTS"/>
    <property type="match status" value="1"/>
</dbReference>
<dbReference type="GO" id="GO:0000155">
    <property type="term" value="F:phosphorelay sensor kinase activity"/>
    <property type="evidence" value="ECO:0007669"/>
    <property type="project" value="InterPro"/>
</dbReference>
<dbReference type="InterPro" id="IPR003594">
    <property type="entry name" value="HATPase_dom"/>
</dbReference>
<dbReference type="Proteomes" id="UP000261166">
    <property type="component" value="Unassembled WGS sequence"/>
</dbReference>
<dbReference type="InterPro" id="IPR036890">
    <property type="entry name" value="HATPase_C_sf"/>
</dbReference>
<keyword evidence="6" id="KW-0547">Nucleotide-binding</keyword>
<dbReference type="InterPro" id="IPR050640">
    <property type="entry name" value="Bact_2-comp_sensor_kinase"/>
</dbReference>
<dbReference type="SUPFAM" id="SSF158472">
    <property type="entry name" value="HAMP domain-like"/>
    <property type="match status" value="1"/>
</dbReference>
<evidence type="ECO:0000256" key="11">
    <source>
        <dbReference type="ARBA" id="ARBA00023136"/>
    </source>
</evidence>
<dbReference type="EMBL" id="QVLU01000001">
    <property type="protein sequence ID" value="RGE74516.1"/>
    <property type="molecule type" value="Genomic_DNA"/>
</dbReference>
<dbReference type="PANTHER" id="PTHR34220">
    <property type="entry name" value="SENSOR HISTIDINE KINASE YPDA"/>
    <property type="match status" value="1"/>
</dbReference>
<comment type="caution">
    <text evidence="14">The sequence shown here is derived from an EMBL/GenBank/DDBJ whole genome shotgun (WGS) entry which is preliminary data.</text>
</comment>
<dbReference type="AlphaFoldDB" id="A0A3E3J5B8"/>
<dbReference type="Pfam" id="PF00672">
    <property type="entry name" value="HAMP"/>
    <property type="match status" value="1"/>
</dbReference>
<sequence length="597" mass="68643">MKNPLKNMKIASKLMVSYLFACVIPLLVTSMIIYRVSANNLEDASLEFASIFSSQIVSDMDEFIEEYDRITKSVLVDNDIIMHLSNDENATVIDKMNEQLYMRKIMMRLMTLQPEIKTICLLTDDRQLYQFGSEGDLVDHEVLLEQQWLSQIRNSKENLTLTAVHDCSYYDRNQDAIVFTVGRKIHNRDGGYMGMLLIDLDPSGLITLSDGFLLARNQYNIKISITDAQNGVLYDSDVASGRISWSEAMEEDVLLFQKNAQDYIILNSETKRAGLNVYAVIPRSDLLFKISRIEYVTILCVFVCVAAVMVISLLMSRTITSPIRRLQKRMRQMEEGEYKILEKGTTNDEIGSLIASYNHMVTKIKNLIEEVYVGEIKQKNAKLLALQTQINPHMLYNTLESIRMKALRSGADEVAEMVKLLAKMFRAALSEQTQSHKIRDEIEYAQAYIRLQNLRFRDMFFLQVEVEEQVQDSRVISMILQPVIENSIEHGFKGRRVPLHIVLTGRLKENGTIMLQICDDGKGISSEKTKEVNRRLEENVCRQPELVEEQEEGRTSIGLRNIAERIKLQYGDAYYLRLFAREEGAGVEICIPWRETR</sequence>
<keyword evidence="11 12" id="KW-0472">Membrane</keyword>
<evidence type="ECO:0000256" key="3">
    <source>
        <dbReference type="ARBA" id="ARBA00022553"/>
    </source>
</evidence>
<keyword evidence="8" id="KW-0067">ATP-binding</keyword>